<dbReference type="SUPFAM" id="SSF55874">
    <property type="entry name" value="ATPase domain of HSP90 chaperone/DNA topoisomerase II/histidine kinase"/>
    <property type="match status" value="1"/>
</dbReference>
<dbReference type="InterPro" id="IPR020568">
    <property type="entry name" value="Ribosomal_Su5_D2-typ_SF"/>
</dbReference>
<dbReference type="InterPro" id="IPR038973">
    <property type="entry name" value="MutL/Mlh/Pms-like"/>
</dbReference>
<evidence type="ECO:0000256" key="5">
    <source>
        <dbReference type="HAMAP-Rule" id="MF_00149"/>
    </source>
</evidence>
<feature type="domain" description="MutL C-terminal dimerisation" evidence="7">
    <location>
        <begin position="456"/>
        <end position="601"/>
    </location>
</feature>
<evidence type="ECO:0000259" key="7">
    <source>
        <dbReference type="SMART" id="SM00853"/>
    </source>
</evidence>
<gene>
    <name evidence="5" type="primary">mutL</name>
    <name evidence="9" type="ORF">UBAL3_80150017</name>
</gene>
<feature type="compositionally biased region" description="Low complexity" evidence="6">
    <location>
        <begin position="332"/>
        <end position="344"/>
    </location>
</feature>
<sequence length="643" mass="71983">MPAALVNQIAAGEVIERPSSVLKELLENSLDAGAKRVSVVVDLTGDGLIRVEDNGSGIMKDDLPLAFLRHATSKISSFDDLVRARSMGFRGEALASIASVARVTLETRHQSDAVGSRLEWVPGEDPLISPWDRPVGTAISVRDLFFNVPVRKKYLRSPQTELGHLTEAFQRVALGFPDVHLELSTPSRKIFSLPARHTPLLRILDLYPTFQEEDLLYHERGGEDLRISLVLLRADRLRKDRQFQHLFVNRRWIRHPALFEAITQGASGRISRDLHPGAWVYLDLPPDRLDVNVHPTKREVRLLDGDRIFSLLRRVISEAFEGFSEKIFLEQPSSDSSRPYSSSPLPDPLGTRESLPETEDNRPDSSLFSKEGKTSWTPPPRSAPRGMAPDLPPSDNASDPRATTPPPYRAGAPSPLFLQERKEAGPRPSFREIPELLKSLPSVFSGNRPDPETISVVGQWVGTYLVAFAGEDLWLVDWHTAHERINYDRYRQALLGDGKGGGRRTLLFPVSYRVAPSVADNLDSRLEELSHLGFDIDRSGPDLFRIRSVPTLLDESDPTRALDELGAHSQGFEVPILRSDRIDETLMTLSCHRSVRRNDVFGTEEGARLIRELLDSDHPYSCPHGRPTILSLSHSAIDTWFGR</sequence>
<dbReference type="CDD" id="cd00782">
    <property type="entry name" value="MutL_Trans"/>
    <property type="match status" value="1"/>
</dbReference>
<dbReference type="Pfam" id="PF13589">
    <property type="entry name" value="HATPase_c_3"/>
    <property type="match status" value="1"/>
</dbReference>
<evidence type="ECO:0000313" key="9">
    <source>
        <dbReference type="EMBL" id="EES53229.1"/>
    </source>
</evidence>
<dbReference type="GO" id="GO:0030983">
    <property type="term" value="F:mismatched DNA binding"/>
    <property type="evidence" value="ECO:0007669"/>
    <property type="project" value="InterPro"/>
</dbReference>
<dbReference type="NCBIfam" id="TIGR00585">
    <property type="entry name" value="mutl"/>
    <property type="match status" value="1"/>
</dbReference>
<dbReference type="GO" id="GO:0140664">
    <property type="term" value="F:ATP-dependent DNA damage sensor activity"/>
    <property type="evidence" value="ECO:0007669"/>
    <property type="project" value="InterPro"/>
</dbReference>
<dbReference type="FunFam" id="3.30.565.10:FF:000003">
    <property type="entry name" value="DNA mismatch repair endonuclease MutL"/>
    <property type="match status" value="1"/>
</dbReference>
<dbReference type="GO" id="GO:0016887">
    <property type="term" value="F:ATP hydrolysis activity"/>
    <property type="evidence" value="ECO:0007669"/>
    <property type="project" value="InterPro"/>
</dbReference>
<dbReference type="PANTHER" id="PTHR10073:SF12">
    <property type="entry name" value="DNA MISMATCH REPAIR PROTEIN MLH1"/>
    <property type="match status" value="1"/>
</dbReference>
<dbReference type="EMBL" id="GG693867">
    <property type="protein sequence ID" value="EES53229.1"/>
    <property type="molecule type" value="Genomic_DNA"/>
</dbReference>
<proteinExistence type="inferred from homology"/>
<organism evidence="9 10">
    <name type="scientific">Leptospirillum ferrodiazotrophum</name>
    <dbReference type="NCBI Taxonomy" id="412449"/>
    <lineage>
        <taxon>Bacteria</taxon>
        <taxon>Pseudomonadati</taxon>
        <taxon>Nitrospirota</taxon>
        <taxon>Nitrospiria</taxon>
        <taxon>Nitrospirales</taxon>
        <taxon>Nitrospiraceae</taxon>
        <taxon>Leptospirillum</taxon>
    </lineage>
</organism>
<accession>C6HVW7</accession>
<dbReference type="SUPFAM" id="SSF54211">
    <property type="entry name" value="Ribosomal protein S5 domain 2-like"/>
    <property type="match status" value="1"/>
</dbReference>
<evidence type="ECO:0000313" key="10">
    <source>
        <dbReference type="Proteomes" id="UP000009374"/>
    </source>
</evidence>
<dbReference type="Gene3D" id="3.30.230.10">
    <property type="match status" value="1"/>
</dbReference>
<dbReference type="PROSITE" id="PS00058">
    <property type="entry name" value="DNA_MISMATCH_REPAIR_1"/>
    <property type="match status" value="1"/>
</dbReference>
<dbReference type="InterPro" id="IPR036890">
    <property type="entry name" value="HATPase_C_sf"/>
</dbReference>
<dbReference type="SMART" id="SM00853">
    <property type="entry name" value="MutL_C"/>
    <property type="match status" value="1"/>
</dbReference>
<comment type="similarity">
    <text evidence="1 5">Belongs to the DNA mismatch repair MutL/HexB family.</text>
</comment>
<dbReference type="SUPFAM" id="SSF118116">
    <property type="entry name" value="DNA mismatch repair protein MutL"/>
    <property type="match status" value="1"/>
</dbReference>
<dbReference type="InterPro" id="IPR014762">
    <property type="entry name" value="DNA_mismatch_repair_CS"/>
</dbReference>
<evidence type="ECO:0000256" key="2">
    <source>
        <dbReference type="ARBA" id="ARBA00021975"/>
    </source>
</evidence>
<evidence type="ECO:0000256" key="4">
    <source>
        <dbReference type="ARBA" id="ARBA00023204"/>
    </source>
</evidence>
<dbReference type="InterPro" id="IPR042121">
    <property type="entry name" value="MutL_C_regsub"/>
</dbReference>
<evidence type="ECO:0000256" key="3">
    <source>
        <dbReference type="ARBA" id="ARBA00022763"/>
    </source>
</evidence>
<evidence type="ECO:0000259" key="8">
    <source>
        <dbReference type="SMART" id="SM01340"/>
    </source>
</evidence>
<keyword evidence="4 5" id="KW-0234">DNA repair</keyword>
<dbReference type="GO" id="GO:0005524">
    <property type="term" value="F:ATP binding"/>
    <property type="evidence" value="ECO:0007669"/>
    <property type="project" value="InterPro"/>
</dbReference>
<evidence type="ECO:0000256" key="6">
    <source>
        <dbReference type="SAM" id="MobiDB-lite"/>
    </source>
</evidence>
<evidence type="ECO:0000256" key="1">
    <source>
        <dbReference type="ARBA" id="ARBA00006082"/>
    </source>
</evidence>
<dbReference type="Pfam" id="PF01119">
    <property type="entry name" value="DNA_mis_repair"/>
    <property type="match status" value="1"/>
</dbReference>
<dbReference type="Gene3D" id="3.30.1540.20">
    <property type="entry name" value="MutL, C-terminal domain, dimerisation subdomain"/>
    <property type="match status" value="1"/>
</dbReference>
<dbReference type="SMART" id="SM01340">
    <property type="entry name" value="DNA_mis_repair"/>
    <property type="match status" value="1"/>
</dbReference>
<protein>
    <recommendedName>
        <fullName evidence="2 5">DNA mismatch repair protein MutL</fullName>
    </recommendedName>
</protein>
<dbReference type="InterPro" id="IPR013507">
    <property type="entry name" value="DNA_mismatch_S5_2-like"/>
</dbReference>
<dbReference type="InterPro" id="IPR014721">
    <property type="entry name" value="Ribsml_uS5_D2-typ_fold_subgr"/>
</dbReference>
<reference evidence="9 10" key="1">
    <citation type="journal article" date="2009" name="Appl. Environ. Microbiol.">
        <title>Community genomic and proteomic analyses of chemoautotrophic iron-oxidizing "Leptospirillum rubarum" (Group II) and "Leptospirillum ferrodiazotrophum" (Group III) bacteria in acid mine drainage biofilms.</title>
        <authorList>
            <person name="Goltsman D.S."/>
            <person name="Denef V.J."/>
            <person name="Singer S.W."/>
            <person name="VerBerkmoes N.C."/>
            <person name="Lefsrud M."/>
            <person name="Mueller R.S."/>
            <person name="Dick G.J."/>
            <person name="Sun C.L."/>
            <person name="Wheeler K.E."/>
            <person name="Zemla A."/>
            <person name="Baker B.J."/>
            <person name="Hauser L."/>
            <person name="Land M."/>
            <person name="Shah M.B."/>
            <person name="Thelen M.P."/>
            <person name="Hettich R.L."/>
            <person name="Banfield J.F."/>
        </authorList>
    </citation>
    <scope>NUCLEOTIDE SEQUENCE [LARGE SCALE GENOMIC DNA]</scope>
</reference>
<dbReference type="Gene3D" id="3.30.1370.100">
    <property type="entry name" value="MutL, C-terminal domain, regulatory subdomain"/>
    <property type="match status" value="1"/>
</dbReference>
<dbReference type="InterPro" id="IPR020667">
    <property type="entry name" value="DNA_mismatch_repair_MutL"/>
</dbReference>
<name>C6HVW7_9BACT</name>
<dbReference type="GO" id="GO:0032300">
    <property type="term" value="C:mismatch repair complex"/>
    <property type="evidence" value="ECO:0007669"/>
    <property type="project" value="InterPro"/>
</dbReference>
<dbReference type="InterPro" id="IPR014790">
    <property type="entry name" value="MutL_C"/>
</dbReference>
<dbReference type="GO" id="GO:0006298">
    <property type="term" value="P:mismatch repair"/>
    <property type="evidence" value="ECO:0007669"/>
    <property type="project" value="UniProtKB-UniRule"/>
</dbReference>
<dbReference type="InterPro" id="IPR037198">
    <property type="entry name" value="MutL_C_sf"/>
</dbReference>
<keyword evidence="10" id="KW-1185">Reference proteome</keyword>
<dbReference type="CDD" id="cd16926">
    <property type="entry name" value="HATPase_MutL-MLH-PMS-like"/>
    <property type="match status" value="1"/>
</dbReference>
<dbReference type="Gene3D" id="3.30.565.10">
    <property type="entry name" value="Histidine kinase-like ATPase, C-terminal domain"/>
    <property type="match status" value="1"/>
</dbReference>
<dbReference type="AlphaFoldDB" id="C6HVW7"/>
<feature type="region of interest" description="Disordered" evidence="6">
    <location>
        <begin position="331"/>
        <end position="414"/>
    </location>
</feature>
<feature type="domain" description="DNA mismatch repair protein S5" evidence="8">
    <location>
        <begin position="203"/>
        <end position="321"/>
    </location>
</feature>
<dbReference type="Pfam" id="PF08676">
    <property type="entry name" value="MutL_C"/>
    <property type="match status" value="1"/>
</dbReference>
<keyword evidence="3 5" id="KW-0227">DNA damage</keyword>
<dbReference type="HAMAP" id="MF_00149">
    <property type="entry name" value="DNA_mis_repair"/>
    <property type="match status" value="1"/>
</dbReference>
<dbReference type="Proteomes" id="UP000009374">
    <property type="component" value="Unassembled WGS sequence"/>
</dbReference>
<dbReference type="InterPro" id="IPR002099">
    <property type="entry name" value="MutL/Mlh/PMS"/>
</dbReference>
<dbReference type="PANTHER" id="PTHR10073">
    <property type="entry name" value="DNA MISMATCH REPAIR PROTEIN MLH, PMS, MUTL"/>
    <property type="match status" value="1"/>
</dbReference>
<dbReference type="InterPro" id="IPR042120">
    <property type="entry name" value="MutL_C_dimsub"/>
</dbReference>
<comment type="function">
    <text evidence="5">This protein is involved in the repair of mismatches in DNA. It is required for dam-dependent methyl-directed DNA mismatch repair. May act as a 'molecular matchmaker', a protein that promotes the formation of a stable complex between two or more DNA-binding proteins in an ATP-dependent manner without itself being part of a final effector complex.</text>
</comment>